<accession>A0ACB8NGE5</accession>
<dbReference type="EMBL" id="CM039171">
    <property type="protein sequence ID" value="KAH9796957.1"/>
    <property type="molecule type" value="Genomic_DNA"/>
</dbReference>
<reference evidence="2" key="1">
    <citation type="journal article" date="2023" name="Hortic. Res.">
        <title>A chromosome-level phased genome enabling allele-level studies in sweet orange: a case study on citrus Huanglongbing tolerance.</title>
        <authorList>
            <person name="Wu B."/>
            <person name="Yu Q."/>
            <person name="Deng Z."/>
            <person name="Duan Y."/>
            <person name="Luo F."/>
            <person name="Gmitter F. Jr."/>
        </authorList>
    </citation>
    <scope>NUCLEOTIDE SEQUENCE [LARGE SCALE GENOMIC DNA]</scope>
    <source>
        <strain evidence="2">cv. Valencia</strain>
    </source>
</reference>
<dbReference type="Proteomes" id="UP000829398">
    <property type="component" value="Chromosome 2"/>
</dbReference>
<comment type="caution">
    <text evidence="1">The sequence shown here is derived from an EMBL/GenBank/DDBJ whole genome shotgun (WGS) entry which is preliminary data.</text>
</comment>
<sequence length="500" mass="55687">MEVSGSKGLNYDIEEKALNGSVFTMQEIALACRNAGRNPDLAGESLCDKQANASTSSIHPSTGEARGKESSKSSNSNISEKSFYANGKSKPPKTKWHPVSGGTVSSFLGKDYVKPAQPTNGTGLASKPLKLDPKEFPMSALWGEETKPKQSKGDHLQKEMEDFLFKLLGEGFQLSRDVIREVLDSCGYDMQKSMSKLIDHSAETLGEKTKFLGKSSEKCMDICSTFGGSQRERKLQQLNSSGGRAKEDPNTNKGELLKHPKDRNELQKEVFAALFSAPKKSDEFPEIMVKTKRRSKALGKVVSGPPEDLVPEYKANVVHLQQDNQNNNVEEDSFQHLRTAVMEYRGTMKEYCKAVVPCQAIDAFAQGDHVQAEKLLEQGKFFYEKAREADEESNKKIFETSGRNRDTKNDLLLDLHDHGAKEAIRLLKCHLSSLSGIPTIKYLKVILEMNDEDTTKGGRRRRVMKLLEEESIEWTEEGNAGTILIPLDKVNPKTLSFTKK</sequence>
<gene>
    <name evidence="1" type="ORF">KPL71_005697</name>
</gene>
<organism evidence="1 2">
    <name type="scientific">Citrus sinensis</name>
    <name type="common">Sweet orange</name>
    <name type="synonym">Citrus aurantium var. sinensis</name>
    <dbReference type="NCBI Taxonomy" id="2711"/>
    <lineage>
        <taxon>Eukaryota</taxon>
        <taxon>Viridiplantae</taxon>
        <taxon>Streptophyta</taxon>
        <taxon>Embryophyta</taxon>
        <taxon>Tracheophyta</taxon>
        <taxon>Spermatophyta</taxon>
        <taxon>Magnoliopsida</taxon>
        <taxon>eudicotyledons</taxon>
        <taxon>Gunneridae</taxon>
        <taxon>Pentapetalae</taxon>
        <taxon>rosids</taxon>
        <taxon>malvids</taxon>
        <taxon>Sapindales</taxon>
        <taxon>Rutaceae</taxon>
        <taxon>Aurantioideae</taxon>
        <taxon>Citrus</taxon>
    </lineage>
</organism>
<protein>
    <submittedName>
        <fullName evidence="1">Nuclear RNA export factor SDE5</fullName>
    </submittedName>
</protein>
<name>A0ACB8NGE5_CITSI</name>
<evidence type="ECO:0000313" key="1">
    <source>
        <dbReference type="EMBL" id="KAH9796957.1"/>
    </source>
</evidence>
<keyword evidence="2" id="KW-1185">Reference proteome</keyword>
<evidence type="ECO:0000313" key="2">
    <source>
        <dbReference type="Proteomes" id="UP000829398"/>
    </source>
</evidence>
<proteinExistence type="predicted"/>